<dbReference type="STRING" id="1676925.ENSPKIP00000038942"/>
<dbReference type="InterPro" id="IPR001304">
    <property type="entry name" value="C-type_lectin-like"/>
</dbReference>
<dbReference type="Pfam" id="PF12662">
    <property type="entry name" value="cEGF"/>
    <property type="match status" value="1"/>
</dbReference>
<dbReference type="InterPro" id="IPR018097">
    <property type="entry name" value="EGF_Ca-bd_CS"/>
</dbReference>
<dbReference type="InterPro" id="IPR000152">
    <property type="entry name" value="EGF-type_Asp/Asn_hydroxyl_site"/>
</dbReference>
<dbReference type="SUPFAM" id="SSF56436">
    <property type="entry name" value="C-type lectin-like"/>
    <property type="match status" value="1"/>
</dbReference>
<keyword evidence="3" id="KW-0597">Phosphoprotein</keyword>
<dbReference type="FunFam" id="2.10.25.10:FF:000005">
    <property type="entry name" value="Fibrillin 2"/>
    <property type="match status" value="1"/>
</dbReference>
<accession>A0A3B3T6X2</accession>
<feature type="chain" id="PRO_5017406729" evidence="17">
    <location>
        <begin position="25"/>
        <end position="694"/>
    </location>
</feature>
<dbReference type="PROSITE" id="PS00010">
    <property type="entry name" value="ASX_HYDROXYL"/>
    <property type="match status" value="2"/>
</dbReference>
<dbReference type="InterPro" id="IPR009030">
    <property type="entry name" value="Growth_fac_rcpt_cys_sf"/>
</dbReference>
<evidence type="ECO:0000256" key="9">
    <source>
        <dbReference type="ARBA" id="ARBA00022989"/>
    </source>
</evidence>
<dbReference type="Gene3D" id="3.10.100.10">
    <property type="entry name" value="Mannose-Binding Protein A, subunit A"/>
    <property type="match status" value="1"/>
</dbReference>
<dbReference type="Pfam" id="PF12661">
    <property type="entry name" value="hEGF"/>
    <property type="match status" value="1"/>
</dbReference>
<dbReference type="InterPro" id="IPR000742">
    <property type="entry name" value="EGF"/>
</dbReference>
<dbReference type="PROSITE" id="PS01186">
    <property type="entry name" value="EGF_2"/>
    <property type="match status" value="1"/>
</dbReference>
<keyword evidence="9 16" id="KW-1133">Transmembrane helix</keyword>
<feature type="domain" description="C-type lectin" evidence="19">
    <location>
        <begin position="35"/>
        <end position="165"/>
    </location>
</feature>
<dbReference type="GO" id="GO:0045088">
    <property type="term" value="P:regulation of innate immune response"/>
    <property type="evidence" value="ECO:0007669"/>
    <property type="project" value="Ensembl"/>
</dbReference>
<dbReference type="PROSITE" id="PS50026">
    <property type="entry name" value="EGF_3"/>
    <property type="match status" value="2"/>
</dbReference>
<dbReference type="GO" id="GO:0009897">
    <property type="term" value="C:external side of plasma membrane"/>
    <property type="evidence" value="ECO:0007669"/>
    <property type="project" value="TreeGrafter"/>
</dbReference>
<feature type="region of interest" description="Disordered" evidence="15">
    <location>
        <begin position="516"/>
        <end position="545"/>
    </location>
</feature>
<organism evidence="20 21">
    <name type="scientific">Paramormyrops kingsleyae</name>
    <dbReference type="NCBI Taxonomy" id="1676925"/>
    <lineage>
        <taxon>Eukaryota</taxon>
        <taxon>Metazoa</taxon>
        <taxon>Chordata</taxon>
        <taxon>Craniata</taxon>
        <taxon>Vertebrata</taxon>
        <taxon>Euteleostomi</taxon>
        <taxon>Actinopterygii</taxon>
        <taxon>Neopterygii</taxon>
        <taxon>Teleostei</taxon>
        <taxon>Osteoglossocephala</taxon>
        <taxon>Osteoglossomorpha</taxon>
        <taxon>Osteoglossiformes</taxon>
        <taxon>Mormyridae</taxon>
        <taxon>Paramormyrops</taxon>
    </lineage>
</organism>
<dbReference type="GO" id="GO:0032496">
    <property type="term" value="P:response to lipopolysaccharide"/>
    <property type="evidence" value="ECO:0007669"/>
    <property type="project" value="Ensembl"/>
</dbReference>
<dbReference type="GeneTree" id="ENSGT00940000156996"/>
<reference evidence="20" key="2">
    <citation type="submission" date="2025-09" db="UniProtKB">
        <authorList>
            <consortium name="Ensembl"/>
        </authorList>
    </citation>
    <scope>IDENTIFICATION</scope>
</reference>
<dbReference type="GO" id="GO:0050840">
    <property type="term" value="F:extracellular matrix binding"/>
    <property type="evidence" value="ECO:0007669"/>
    <property type="project" value="TreeGrafter"/>
</dbReference>
<dbReference type="PANTHER" id="PTHR14789">
    <property type="entry name" value="CHONDROLECTIN VARIANT CHODLFDELTAE"/>
    <property type="match status" value="1"/>
</dbReference>
<evidence type="ECO:0000256" key="1">
    <source>
        <dbReference type="ARBA" id="ARBA00004479"/>
    </source>
</evidence>
<keyword evidence="6 17" id="KW-0732">Signal</keyword>
<dbReference type="SUPFAM" id="SSF57184">
    <property type="entry name" value="Growth factor receptor domain"/>
    <property type="match status" value="1"/>
</dbReference>
<dbReference type="SUPFAM" id="SSF57196">
    <property type="entry name" value="EGF/Laminin"/>
    <property type="match status" value="2"/>
</dbReference>
<reference evidence="20" key="1">
    <citation type="submission" date="2025-08" db="UniProtKB">
        <authorList>
            <consortium name="Ensembl"/>
        </authorList>
    </citation>
    <scope>IDENTIFICATION</scope>
</reference>
<keyword evidence="2 14" id="KW-0245">EGF-like domain</keyword>
<evidence type="ECO:0000256" key="5">
    <source>
        <dbReference type="ARBA" id="ARBA00022692"/>
    </source>
</evidence>
<dbReference type="GO" id="GO:0031012">
    <property type="term" value="C:extracellular matrix"/>
    <property type="evidence" value="ECO:0007669"/>
    <property type="project" value="TreeGrafter"/>
</dbReference>
<evidence type="ECO:0000256" key="8">
    <source>
        <dbReference type="ARBA" id="ARBA00022737"/>
    </source>
</evidence>
<keyword evidence="10 16" id="KW-0472">Membrane</keyword>
<dbReference type="PROSITE" id="PS01187">
    <property type="entry name" value="EGF_CA"/>
    <property type="match status" value="2"/>
</dbReference>
<evidence type="ECO:0000256" key="12">
    <source>
        <dbReference type="ARBA" id="ARBA00023170"/>
    </source>
</evidence>
<keyword evidence="12" id="KW-0675">Receptor</keyword>
<keyword evidence="21" id="KW-1185">Reference proteome</keyword>
<protein>
    <submittedName>
        <fullName evidence="20">CD248 molecule, endosialin a</fullName>
    </submittedName>
</protein>
<evidence type="ECO:0000256" key="6">
    <source>
        <dbReference type="ARBA" id="ARBA00022729"/>
    </source>
</evidence>
<dbReference type="AlphaFoldDB" id="A0A3B3T6X2"/>
<evidence type="ECO:0000256" key="14">
    <source>
        <dbReference type="PROSITE-ProRule" id="PRU00076"/>
    </source>
</evidence>
<proteinExistence type="predicted"/>
<dbReference type="GO" id="GO:0006897">
    <property type="term" value="P:endocytosis"/>
    <property type="evidence" value="ECO:0007669"/>
    <property type="project" value="UniProtKB-KW"/>
</dbReference>
<comment type="subcellular location">
    <subcellularLocation>
        <location evidence="1">Membrane</location>
        <topology evidence="1">Single-pass type I membrane protein</topology>
    </subcellularLocation>
</comment>
<name>A0A3B3T6X2_9TELE</name>
<evidence type="ECO:0000256" key="17">
    <source>
        <dbReference type="SAM" id="SignalP"/>
    </source>
</evidence>
<evidence type="ECO:0000313" key="21">
    <source>
        <dbReference type="Proteomes" id="UP000261540"/>
    </source>
</evidence>
<feature type="compositionally biased region" description="Basic and acidic residues" evidence="15">
    <location>
        <begin position="577"/>
        <end position="596"/>
    </location>
</feature>
<dbReference type="GO" id="GO:0016477">
    <property type="term" value="P:cell migration"/>
    <property type="evidence" value="ECO:0007669"/>
    <property type="project" value="TreeGrafter"/>
</dbReference>
<dbReference type="Gene3D" id="2.10.25.10">
    <property type="entry name" value="Laminin"/>
    <property type="match status" value="5"/>
</dbReference>
<keyword evidence="7" id="KW-0430">Lectin</keyword>
<keyword evidence="8" id="KW-0677">Repeat</keyword>
<dbReference type="Pfam" id="PF14670">
    <property type="entry name" value="FXa_inhibition"/>
    <property type="match status" value="1"/>
</dbReference>
<evidence type="ECO:0000256" key="11">
    <source>
        <dbReference type="ARBA" id="ARBA00023157"/>
    </source>
</evidence>
<feature type="domain" description="EGF-like" evidence="18">
    <location>
        <begin position="331"/>
        <end position="365"/>
    </location>
</feature>
<dbReference type="Ensembl" id="ENSPKIT00000019940.1">
    <property type="protein sequence ID" value="ENSPKIP00000038942.1"/>
    <property type="gene ID" value="ENSPKIG00000016519.1"/>
</dbReference>
<dbReference type="GO" id="GO:0005509">
    <property type="term" value="F:calcium ion binding"/>
    <property type="evidence" value="ECO:0007669"/>
    <property type="project" value="InterPro"/>
</dbReference>
<evidence type="ECO:0000256" key="3">
    <source>
        <dbReference type="ARBA" id="ARBA00022553"/>
    </source>
</evidence>
<feature type="region of interest" description="Disordered" evidence="15">
    <location>
        <begin position="571"/>
        <end position="603"/>
    </location>
</feature>
<evidence type="ECO:0000256" key="15">
    <source>
        <dbReference type="SAM" id="MobiDB-lite"/>
    </source>
</evidence>
<keyword evidence="5 16" id="KW-0812">Transmembrane</keyword>
<dbReference type="PANTHER" id="PTHR14789:SF4">
    <property type="entry name" value="ENDOSIALIN"/>
    <property type="match status" value="1"/>
</dbReference>
<dbReference type="CDD" id="cd00054">
    <property type="entry name" value="EGF_CA"/>
    <property type="match status" value="3"/>
</dbReference>
<dbReference type="GO" id="GO:0030246">
    <property type="term" value="F:carbohydrate binding"/>
    <property type="evidence" value="ECO:0007669"/>
    <property type="project" value="UniProtKB-KW"/>
</dbReference>
<dbReference type="InterPro" id="IPR049883">
    <property type="entry name" value="NOTCH1_EGF-like"/>
</dbReference>
<keyword evidence="11" id="KW-1015">Disulfide bond</keyword>
<sequence length="694" mass="77791">MLCDTLSGSVLLVFSALWAACALGQRLREQDVLCNEHGCYVLYYQSKTFLESWRSCRQKNGSLATLTHPEEAAEVRKLFSGVQLYERHARVRVWIGLQRQPRQCSSTHPLRGFTWTTGDQDTKYTNWLQGDAPERCSSPRCVHMSYSTAPSESYRNFKWEDTTCSHPVDAFLCHYAYKGMCPLIQAEGGGPVRYSTPFDFLSTQITHVPLGSLATIPCPGSTVPDQTAFCILRNYEKVIWSKNSSFCSEELPDLCQRDNGGCQHTCRMAGTQYYCECDSGYILEDDGLTCSPGNDCQYVQCDFKCVPSSEGYLCTCMEGYLLASDNHSCVDEDECLQSPCPQLCVNTPGSFQCHCLEGYQFDETGDCVDVDECLDNLCEYACQNTAGSYICHCEPGFSPVPEDLSRCQDTDECQIPGTCQQMCVNYEGGFECHCEEGQALQLDNYSCKPIPETEELSSTTASYLPWDASLSQIPDFIWPQWPEKDWQTEPPALAWWTDQPKLPAPNPKELTEILQDEKTSRPNDDTPSWDESDSGDRTPYPLTSSPVGPSFPYWFQTEITDNPLTSFSNFITSPNAEKSDVPRGTKLHNGDNDRPETANSDWQTALPPASTLSLIFPTTHTEEFTKRNNTQHKDNTWLLVALLVPLLIIVLALVVLGIVYGTRCGIRPRNKTTSDCYYWISGSGDKVDPPKSQI</sequence>
<dbReference type="KEGG" id="pki:111858506"/>
<keyword evidence="13" id="KW-0325">Glycoprotein</keyword>
<dbReference type="InterPro" id="IPR013032">
    <property type="entry name" value="EGF-like_CS"/>
</dbReference>
<dbReference type="GO" id="GO:0048731">
    <property type="term" value="P:system development"/>
    <property type="evidence" value="ECO:0007669"/>
    <property type="project" value="UniProtKB-ARBA"/>
</dbReference>
<evidence type="ECO:0000256" key="7">
    <source>
        <dbReference type="ARBA" id="ARBA00022734"/>
    </source>
</evidence>
<keyword evidence="4" id="KW-0254">Endocytosis</keyword>
<feature type="transmembrane region" description="Helical" evidence="16">
    <location>
        <begin position="637"/>
        <end position="661"/>
    </location>
</feature>
<dbReference type="PROSITE" id="PS50041">
    <property type="entry name" value="C_TYPE_LECTIN_2"/>
    <property type="match status" value="1"/>
</dbReference>
<dbReference type="InterPro" id="IPR026823">
    <property type="entry name" value="cEGF"/>
</dbReference>
<dbReference type="InterPro" id="IPR051505">
    <property type="entry name" value="C-type_lectin_domain"/>
</dbReference>
<evidence type="ECO:0000256" key="4">
    <source>
        <dbReference type="ARBA" id="ARBA00022583"/>
    </source>
</evidence>
<evidence type="ECO:0000259" key="19">
    <source>
        <dbReference type="PROSITE" id="PS50041"/>
    </source>
</evidence>
<evidence type="ECO:0000256" key="2">
    <source>
        <dbReference type="ARBA" id="ARBA00022536"/>
    </source>
</evidence>
<evidence type="ECO:0000256" key="16">
    <source>
        <dbReference type="SAM" id="Phobius"/>
    </source>
</evidence>
<dbReference type="SMART" id="SM00034">
    <property type="entry name" value="CLECT"/>
    <property type="match status" value="1"/>
</dbReference>
<feature type="signal peptide" evidence="17">
    <location>
        <begin position="1"/>
        <end position="24"/>
    </location>
</feature>
<dbReference type="SMART" id="SM00179">
    <property type="entry name" value="EGF_CA"/>
    <property type="match status" value="5"/>
</dbReference>
<dbReference type="FunFam" id="2.10.25.10:FF:000009">
    <property type="entry name" value="Low-density lipoprotein receptor isoform 1"/>
    <property type="match status" value="1"/>
</dbReference>
<comment type="caution">
    <text evidence="14">Lacks conserved residue(s) required for the propagation of feature annotation.</text>
</comment>
<evidence type="ECO:0000313" key="20">
    <source>
        <dbReference type="Ensembl" id="ENSPKIP00000038942.1"/>
    </source>
</evidence>
<dbReference type="InterPro" id="IPR016186">
    <property type="entry name" value="C-type_lectin-like/link_sf"/>
</dbReference>
<dbReference type="Proteomes" id="UP000261540">
    <property type="component" value="Unplaced"/>
</dbReference>
<dbReference type="OrthoDB" id="10045365at2759"/>
<evidence type="ECO:0000256" key="10">
    <source>
        <dbReference type="ARBA" id="ARBA00023136"/>
    </source>
</evidence>
<dbReference type="InterPro" id="IPR001881">
    <property type="entry name" value="EGF-like_Ca-bd_dom"/>
</dbReference>
<dbReference type="GO" id="GO:1990430">
    <property type="term" value="F:extracellular matrix protein binding"/>
    <property type="evidence" value="ECO:0007669"/>
    <property type="project" value="TreeGrafter"/>
</dbReference>
<evidence type="ECO:0000259" key="18">
    <source>
        <dbReference type="PROSITE" id="PS50026"/>
    </source>
</evidence>
<dbReference type="Pfam" id="PF07645">
    <property type="entry name" value="EGF_CA"/>
    <property type="match status" value="2"/>
</dbReference>
<feature type="domain" description="EGF-like" evidence="18">
    <location>
        <begin position="369"/>
        <end position="408"/>
    </location>
</feature>
<evidence type="ECO:0000256" key="13">
    <source>
        <dbReference type="ARBA" id="ARBA00023180"/>
    </source>
</evidence>
<dbReference type="SMART" id="SM00181">
    <property type="entry name" value="EGF"/>
    <property type="match status" value="5"/>
</dbReference>
<dbReference type="InterPro" id="IPR016187">
    <property type="entry name" value="CTDL_fold"/>
</dbReference>